<comment type="similarity">
    <text evidence="6">Belongs to the SOFL plant protein family.</text>
</comment>
<keyword evidence="9" id="KW-1185">Reference proteome</keyword>
<keyword evidence="2" id="KW-0963">Cytoplasm</keyword>
<organism evidence="8 9">
    <name type="scientific">Tetracentron sinense</name>
    <name type="common">Spur-leaf</name>
    <dbReference type="NCBI Taxonomy" id="13715"/>
    <lineage>
        <taxon>Eukaryota</taxon>
        <taxon>Viridiplantae</taxon>
        <taxon>Streptophyta</taxon>
        <taxon>Embryophyta</taxon>
        <taxon>Tracheophyta</taxon>
        <taxon>Spermatophyta</taxon>
        <taxon>Magnoliopsida</taxon>
        <taxon>Trochodendrales</taxon>
        <taxon>Trochodendraceae</taxon>
        <taxon>Tetracentron</taxon>
    </lineage>
</organism>
<evidence type="ECO:0000256" key="7">
    <source>
        <dbReference type="SAM" id="MobiDB-lite"/>
    </source>
</evidence>
<dbReference type="EMBL" id="JABCRI010000006">
    <property type="protein sequence ID" value="KAF8404862.1"/>
    <property type="molecule type" value="Genomic_DNA"/>
</dbReference>
<dbReference type="Proteomes" id="UP000655225">
    <property type="component" value="Unassembled WGS sequence"/>
</dbReference>
<dbReference type="PANTHER" id="PTHR33347:SF1">
    <property type="entry name" value="PROTEIN SOB FIVE-LIKE 5"/>
    <property type="match status" value="1"/>
</dbReference>
<accession>A0A834ZD93</accession>
<feature type="compositionally biased region" description="Polar residues" evidence="7">
    <location>
        <begin position="119"/>
        <end position="129"/>
    </location>
</feature>
<comment type="subcellular location">
    <subcellularLocation>
        <location evidence="1">Cytoplasm</location>
    </subcellularLocation>
</comment>
<evidence type="ECO:0000313" key="8">
    <source>
        <dbReference type="EMBL" id="KAF8404862.1"/>
    </source>
</evidence>
<reference evidence="8 9" key="1">
    <citation type="submission" date="2020-04" db="EMBL/GenBank/DDBJ databases">
        <title>Plant Genome Project.</title>
        <authorList>
            <person name="Zhang R.-G."/>
        </authorList>
    </citation>
    <scope>NUCLEOTIDE SEQUENCE [LARGE SCALE GENOMIC DNA]</scope>
    <source>
        <strain evidence="8">YNK0</strain>
        <tissue evidence="8">Leaf</tissue>
    </source>
</reference>
<keyword evidence="4" id="KW-0932">Cytokinin signaling pathway</keyword>
<keyword evidence="3" id="KW-0203">Cytokinin biosynthesis</keyword>
<evidence type="ECO:0000313" key="9">
    <source>
        <dbReference type="Proteomes" id="UP000655225"/>
    </source>
</evidence>
<dbReference type="PANTHER" id="PTHR33347">
    <property type="entry name" value="OSJNBA0091C07.3 PROTEIN"/>
    <property type="match status" value="1"/>
</dbReference>
<gene>
    <name evidence="8" type="ORF">HHK36_009752</name>
</gene>
<evidence type="ECO:0000256" key="1">
    <source>
        <dbReference type="ARBA" id="ARBA00004496"/>
    </source>
</evidence>
<dbReference type="GO" id="GO:0009691">
    <property type="term" value="P:cytokinin biosynthetic process"/>
    <property type="evidence" value="ECO:0007669"/>
    <property type="project" value="UniProtKB-KW"/>
</dbReference>
<evidence type="ECO:0000256" key="5">
    <source>
        <dbReference type="ARBA" id="ARBA00023242"/>
    </source>
</evidence>
<dbReference type="InterPro" id="IPR044670">
    <property type="entry name" value="SOFL"/>
</dbReference>
<evidence type="ECO:0000256" key="4">
    <source>
        <dbReference type="ARBA" id="ARBA00022864"/>
    </source>
</evidence>
<evidence type="ECO:0000256" key="3">
    <source>
        <dbReference type="ARBA" id="ARBA00022712"/>
    </source>
</evidence>
<feature type="region of interest" description="Disordered" evidence="7">
    <location>
        <begin position="95"/>
        <end position="129"/>
    </location>
</feature>
<evidence type="ECO:0000256" key="6">
    <source>
        <dbReference type="ARBA" id="ARBA00024199"/>
    </source>
</evidence>
<keyword evidence="5" id="KW-0539">Nucleus</keyword>
<dbReference type="GO" id="GO:0009736">
    <property type="term" value="P:cytokinin-activated signaling pathway"/>
    <property type="evidence" value="ECO:0007669"/>
    <property type="project" value="UniProtKB-KW"/>
</dbReference>
<sequence>MNGLPSECSSGCESGWTMYLVHSSLSANPFKRGGGFVDEGGIFWEDFKAEGANEEDLSMVSDASSGPPHFLEDEEYWDDATEWFCSASSAAALEKSSKRRKMNHRQQQQERHPSFLDDTASSPNNFTLANNEDLMGNVLDFSQGFSATKNEGRSAFEKHFVSLQSSLPGKPPSPKPV</sequence>
<name>A0A834ZD93_TETSI</name>
<comment type="caution">
    <text evidence="8">The sequence shown here is derived from an EMBL/GenBank/DDBJ whole genome shotgun (WGS) entry which is preliminary data.</text>
</comment>
<dbReference type="OMA" id="GCLFINK"/>
<evidence type="ECO:0000256" key="2">
    <source>
        <dbReference type="ARBA" id="ARBA00022490"/>
    </source>
</evidence>
<protein>
    <submittedName>
        <fullName evidence="8">Uncharacterized protein</fullName>
    </submittedName>
</protein>
<proteinExistence type="inferred from homology"/>
<dbReference type="GO" id="GO:0005737">
    <property type="term" value="C:cytoplasm"/>
    <property type="evidence" value="ECO:0007669"/>
    <property type="project" value="UniProtKB-SubCell"/>
</dbReference>
<dbReference type="AlphaFoldDB" id="A0A834ZD93"/>
<dbReference type="OrthoDB" id="759087at2759"/>